<feature type="compositionally biased region" description="Basic residues" evidence="1">
    <location>
        <begin position="572"/>
        <end position="585"/>
    </location>
</feature>
<gene>
    <name evidence="2" type="ORF">BD626DRAFT_631857</name>
</gene>
<dbReference type="Proteomes" id="UP000320762">
    <property type="component" value="Unassembled WGS sequence"/>
</dbReference>
<evidence type="ECO:0000256" key="1">
    <source>
        <dbReference type="SAM" id="MobiDB-lite"/>
    </source>
</evidence>
<feature type="compositionally biased region" description="Polar residues" evidence="1">
    <location>
        <begin position="494"/>
        <end position="506"/>
    </location>
</feature>
<evidence type="ECO:0000313" key="2">
    <source>
        <dbReference type="EMBL" id="TRM61326.1"/>
    </source>
</evidence>
<evidence type="ECO:0000313" key="3">
    <source>
        <dbReference type="Proteomes" id="UP000320762"/>
    </source>
</evidence>
<dbReference type="EMBL" id="VDMD01000017">
    <property type="protein sequence ID" value="TRM61326.1"/>
    <property type="molecule type" value="Genomic_DNA"/>
</dbReference>
<reference evidence="2 3" key="1">
    <citation type="journal article" date="2019" name="New Phytol.">
        <title>Comparative genomics reveals unique wood-decay strategies and fruiting body development in the Schizophyllaceae.</title>
        <authorList>
            <person name="Almasi E."/>
            <person name="Sahu N."/>
            <person name="Krizsan K."/>
            <person name="Balint B."/>
            <person name="Kovacs G.M."/>
            <person name="Kiss B."/>
            <person name="Cseklye J."/>
            <person name="Drula E."/>
            <person name="Henrissat B."/>
            <person name="Nagy I."/>
            <person name="Chovatia M."/>
            <person name="Adam C."/>
            <person name="LaButti K."/>
            <person name="Lipzen A."/>
            <person name="Riley R."/>
            <person name="Grigoriev I.V."/>
            <person name="Nagy L.G."/>
        </authorList>
    </citation>
    <scope>NUCLEOTIDE SEQUENCE [LARGE SCALE GENOMIC DNA]</scope>
    <source>
        <strain evidence="2 3">NL-1724</strain>
    </source>
</reference>
<name>A0A550C9F8_9AGAR</name>
<sequence>MSSVDQEAPAGGQPTWQLPLAPRPLPSNKAVQPIGSFPVTPEQRKRNRDSKHKRKLLALIGQESCAISGRHSDWWRVHKIHFAPFSLLSGKHKDIGRHFTDSIGTKNLDRTVNTDLVCSSLHSIFDGADGPLGILGSGHLSYKLKDMPGMIDRLVKGLALRLKPEQIFQERLFRYDVYMFANMHYYSTPIYNNAVRRPYPDITRAPRTIGPIPIEPPTRHDFVTGCQGFDRVNHTNPVFTIFDYAVKMRYRLKLQHVEDQSVGIPLEDILEFNEVIWPAVSHWFGEAEPGHVHPPPKAKRAKKCAPQAPLSPTAADTAGDEEAHRALFGGPAAAAPSSADADGPDFDASDFDDLPPNDLDSPPVGRMPFTTSKNAAARKGGVRTAPEKGRNVLPMPKRPTRSTGAVGTTPATEAPSGPSLHSKVPTQPTRRQPKRTRSQAGIREASAAAAMQASATDKNDAAAAPDPSALPSQDSSAPTRVGVRELRPRKRKSQVLTGAPSTTNEAGPSKPQAKNARRATDRTDEDSDDEPLPARKKPRIRRRALADNFDDDYIPPPAFLRDKDSDEESDKGKKKSKKKGRCKGK</sequence>
<dbReference type="AlphaFoldDB" id="A0A550C9F8"/>
<keyword evidence="3" id="KW-1185">Reference proteome</keyword>
<feature type="compositionally biased region" description="Low complexity" evidence="1">
    <location>
        <begin position="328"/>
        <end position="341"/>
    </location>
</feature>
<feature type="region of interest" description="Disordered" evidence="1">
    <location>
        <begin position="1"/>
        <end position="52"/>
    </location>
</feature>
<feature type="compositionally biased region" description="Acidic residues" evidence="1">
    <location>
        <begin position="342"/>
        <end position="355"/>
    </location>
</feature>
<feature type="compositionally biased region" description="Basic residues" evidence="1">
    <location>
        <begin position="294"/>
        <end position="303"/>
    </location>
</feature>
<feature type="compositionally biased region" description="Basic residues" evidence="1">
    <location>
        <begin position="534"/>
        <end position="543"/>
    </location>
</feature>
<protein>
    <submittedName>
        <fullName evidence="2">Uncharacterized protein</fullName>
    </submittedName>
</protein>
<feature type="compositionally biased region" description="Polar residues" evidence="1">
    <location>
        <begin position="401"/>
        <end position="411"/>
    </location>
</feature>
<feature type="region of interest" description="Disordered" evidence="1">
    <location>
        <begin position="288"/>
        <end position="585"/>
    </location>
</feature>
<proteinExistence type="predicted"/>
<comment type="caution">
    <text evidence="2">The sequence shown here is derived from an EMBL/GenBank/DDBJ whole genome shotgun (WGS) entry which is preliminary data.</text>
</comment>
<accession>A0A550C9F8</accession>
<organism evidence="2 3">
    <name type="scientific">Schizophyllum amplum</name>
    <dbReference type="NCBI Taxonomy" id="97359"/>
    <lineage>
        <taxon>Eukaryota</taxon>
        <taxon>Fungi</taxon>
        <taxon>Dikarya</taxon>
        <taxon>Basidiomycota</taxon>
        <taxon>Agaricomycotina</taxon>
        <taxon>Agaricomycetes</taxon>
        <taxon>Agaricomycetidae</taxon>
        <taxon>Agaricales</taxon>
        <taxon>Schizophyllaceae</taxon>
        <taxon>Schizophyllum</taxon>
    </lineage>
</organism>
<feature type="compositionally biased region" description="Low complexity" evidence="1">
    <location>
        <begin position="445"/>
        <end position="478"/>
    </location>
</feature>